<dbReference type="PROSITE" id="PS00409">
    <property type="entry name" value="PROKAR_NTER_METHYL"/>
    <property type="match status" value="1"/>
</dbReference>
<keyword evidence="4" id="KW-1185">Reference proteome</keyword>
<evidence type="ECO:0000313" key="3">
    <source>
        <dbReference type="EMBL" id="KAF1686161.1"/>
    </source>
</evidence>
<evidence type="ECO:0000256" key="2">
    <source>
        <dbReference type="SAM" id="Phobius"/>
    </source>
</evidence>
<sequence length="152" mass="16458">MSKTASAIRPAQRPPSSRRARRVRGFTLIELMITVVIVAILVALAYPAYNDHVRKARRAQAKADLVEYAQLAERWHTVNNTYASFDPGVTQSPREGSTVYYAVEVSDLGAATFTITATPQGGQTADRCGTLTINQVGVRGSGDGTARNPECF</sequence>
<dbReference type="InterPro" id="IPR031982">
    <property type="entry name" value="PilE-like"/>
</dbReference>
<dbReference type="PANTHER" id="PTHR30093:SF47">
    <property type="entry name" value="TYPE IV PILUS NON-CORE MINOR PILIN PILE"/>
    <property type="match status" value="1"/>
</dbReference>
<dbReference type="GO" id="GO:0015627">
    <property type="term" value="C:type II protein secretion system complex"/>
    <property type="evidence" value="ECO:0007669"/>
    <property type="project" value="InterPro"/>
</dbReference>
<accession>A0A7V8GM37</accession>
<name>A0A7V8GM37_9GAMM</name>
<keyword evidence="2" id="KW-0472">Membrane</keyword>
<protein>
    <submittedName>
        <fullName evidence="3">Pilus assembly protein PilE</fullName>
    </submittedName>
</protein>
<organism evidence="3 4">
    <name type="scientific">Pseudoxanthomonas broegbernensis</name>
    <dbReference type="NCBI Taxonomy" id="83619"/>
    <lineage>
        <taxon>Bacteria</taxon>
        <taxon>Pseudomonadati</taxon>
        <taxon>Pseudomonadota</taxon>
        <taxon>Gammaproteobacteria</taxon>
        <taxon>Lysobacterales</taxon>
        <taxon>Lysobacteraceae</taxon>
        <taxon>Pseudoxanthomonas</taxon>
    </lineage>
</organism>
<comment type="caution">
    <text evidence="3">The sequence shown here is derived from an EMBL/GenBank/DDBJ whole genome shotgun (WGS) entry which is preliminary data.</text>
</comment>
<dbReference type="EMBL" id="MWIP01000008">
    <property type="protein sequence ID" value="KAF1686161.1"/>
    <property type="molecule type" value="Genomic_DNA"/>
</dbReference>
<reference evidence="3 4" key="1">
    <citation type="submission" date="2017-10" db="EMBL/GenBank/DDBJ databases">
        <title>Whole genome sequencing of Pseudoxanthomonas broegbernensis DSM 12573(T).</title>
        <authorList>
            <person name="Kumar S."/>
            <person name="Bansal K."/>
            <person name="Kaur A."/>
            <person name="Patil P."/>
            <person name="Sharma S."/>
            <person name="Patil P.B."/>
        </authorList>
    </citation>
    <scope>NUCLEOTIDE SEQUENCE [LARGE SCALE GENOMIC DNA]</scope>
    <source>
        <strain evidence="3 4">DSM 12573</strain>
    </source>
</reference>
<dbReference type="InterPro" id="IPR000983">
    <property type="entry name" value="Bac_GSPG_pilin"/>
</dbReference>
<keyword evidence="2" id="KW-1133">Transmembrane helix</keyword>
<dbReference type="Gene3D" id="3.30.700.10">
    <property type="entry name" value="Glycoprotein, Type 4 Pilin"/>
    <property type="match status" value="1"/>
</dbReference>
<dbReference type="PANTHER" id="PTHR30093">
    <property type="entry name" value="GENERAL SECRETION PATHWAY PROTEIN G"/>
    <property type="match status" value="1"/>
</dbReference>
<dbReference type="InterPro" id="IPR012902">
    <property type="entry name" value="N_methyl_site"/>
</dbReference>
<dbReference type="SUPFAM" id="SSF54523">
    <property type="entry name" value="Pili subunits"/>
    <property type="match status" value="1"/>
</dbReference>
<dbReference type="InterPro" id="IPR045584">
    <property type="entry name" value="Pilin-like"/>
</dbReference>
<dbReference type="Pfam" id="PF16732">
    <property type="entry name" value="ComP_DUS"/>
    <property type="match status" value="1"/>
</dbReference>
<dbReference type="NCBIfam" id="TIGR02532">
    <property type="entry name" value="IV_pilin_GFxxxE"/>
    <property type="match status" value="1"/>
</dbReference>
<evidence type="ECO:0000256" key="1">
    <source>
        <dbReference type="ARBA" id="ARBA00022481"/>
    </source>
</evidence>
<proteinExistence type="predicted"/>
<gene>
    <name evidence="3" type="ORF">B1992_09515</name>
</gene>
<dbReference type="RefSeq" id="WP_162311255.1">
    <property type="nucleotide sequence ID" value="NZ_JACHGU010000001.1"/>
</dbReference>
<dbReference type="GO" id="GO:0015628">
    <property type="term" value="P:protein secretion by the type II secretion system"/>
    <property type="evidence" value="ECO:0007669"/>
    <property type="project" value="InterPro"/>
</dbReference>
<evidence type="ECO:0000313" key="4">
    <source>
        <dbReference type="Proteomes" id="UP000462066"/>
    </source>
</evidence>
<dbReference type="AlphaFoldDB" id="A0A7V8GM37"/>
<dbReference type="GO" id="GO:0043683">
    <property type="term" value="P:type IV pilus assembly"/>
    <property type="evidence" value="ECO:0007669"/>
    <property type="project" value="InterPro"/>
</dbReference>
<keyword evidence="2" id="KW-0812">Transmembrane</keyword>
<dbReference type="PRINTS" id="PR00813">
    <property type="entry name" value="BCTERIALGSPG"/>
</dbReference>
<dbReference type="Proteomes" id="UP000462066">
    <property type="component" value="Unassembled WGS sequence"/>
</dbReference>
<dbReference type="Pfam" id="PF07963">
    <property type="entry name" value="N_methyl"/>
    <property type="match status" value="1"/>
</dbReference>
<feature type="transmembrane region" description="Helical" evidence="2">
    <location>
        <begin position="28"/>
        <end position="49"/>
    </location>
</feature>
<keyword evidence="1" id="KW-0488">Methylation</keyword>